<evidence type="ECO:0000313" key="2">
    <source>
        <dbReference type="Proteomes" id="UP001596414"/>
    </source>
</evidence>
<dbReference type="InterPro" id="IPR009097">
    <property type="entry name" value="Cyclic_Pdiesterase"/>
</dbReference>
<comment type="caution">
    <text evidence="1">The sequence shown here is derived from an EMBL/GenBank/DDBJ whole genome shotgun (WGS) entry which is preliminary data.</text>
</comment>
<reference evidence="1 2" key="1">
    <citation type="journal article" date="2014" name="Int. J. Syst. Evol. Microbiol.">
        <title>Complete genome sequence of Corynebacterium casei LMG S-19264T (=DSM 44701T), isolated from a smear-ripened cheese.</title>
        <authorList>
            <consortium name="US DOE Joint Genome Institute (JGI-PGF)"/>
            <person name="Walter F."/>
            <person name="Albersmeier A."/>
            <person name="Kalinowski J."/>
            <person name="Ruckert C."/>
        </authorList>
    </citation>
    <scope>NUCLEOTIDE SEQUENCE [LARGE SCALE GENOMIC DNA]</scope>
    <source>
        <strain evidence="1 2">CGMCC 4.7215</strain>
    </source>
</reference>
<dbReference type="RefSeq" id="WP_267637691.1">
    <property type="nucleotide sequence ID" value="NZ_JAODIY010000010.1"/>
</dbReference>
<sequence length="169" mass="18852">MYSLNIPVPGQIARHACDLARELPNAHARPRGSHTLGVKRLVNQADEPYSRLEAKTRELLAGQPAFETRITSIEYFADAPTGSSPVVHFHVESAELERLHQRLTTRFDPVDEIEGKGYSPHITIARGGSLERAKNLVSREIEAVTWTVDELIFWDSKRNQSVSSVSLPA</sequence>
<dbReference type="Pfam" id="PF13563">
    <property type="entry name" value="2_5_RNA_ligase2"/>
    <property type="match status" value="1"/>
</dbReference>
<accession>A0ABD5X103</accession>
<gene>
    <name evidence="1" type="ORF">ACFQJ7_00875</name>
</gene>
<name>A0ABD5X103_9EURY</name>
<dbReference type="Proteomes" id="UP001596414">
    <property type="component" value="Unassembled WGS sequence"/>
</dbReference>
<evidence type="ECO:0000313" key="1">
    <source>
        <dbReference type="EMBL" id="MFC7124597.1"/>
    </source>
</evidence>
<dbReference type="GO" id="GO:0016874">
    <property type="term" value="F:ligase activity"/>
    <property type="evidence" value="ECO:0007669"/>
    <property type="project" value="UniProtKB-KW"/>
</dbReference>
<organism evidence="1 2">
    <name type="scientific">Halovenus rubra</name>
    <dbReference type="NCBI Taxonomy" id="869890"/>
    <lineage>
        <taxon>Archaea</taxon>
        <taxon>Methanobacteriati</taxon>
        <taxon>Methanobacteriota</taxon>
        <taxon>Stenosarchaea group</taxon>
        <taxon>Halobacteria</taxon>
        <taxon>Halobacteriales</taxon>
        <taxon>Haloarculaceae</taxon>
        <taxon>Halovenus</taxon>
    </lineage>
</organism>
<keyword evidence="1" id="KW-0436">Ligase</keyword>
<dbReference type="Gene3D" id="3.90.1140.10">
    <property type="entry name" value="Cyclic phosphodiesterase"/>
    <property type="match status" value="1"/>
</dbReference>
<dbReference type="SUPFAM" id="SSF55144">
    <property type="entry name" value="LigT-like"/>
    <property type="match status" value="1"/>
</dbReference>
<dbReference type="AlphaFoldDB" id="A0ABD5X103"/>
<dbReference type="EMBL" id="JBHSZQ010000001">
    <property type="protein sequence ID" value="MFC7124597.1"/>
    <property type="molecule type" value="Genomic_DNA"/>
</dbReference>
<proteinExistence type="predicted"/>
<protein>
    <submittedName>
        <fullName evidence="1">2'-5' RNA ligase family protein</fullName>
    </submittedName>
</protein>